<reference evidence="1" key="2">
    <citation type="journal article" date="2015" name="Fish Shellfish Immunol.">
        <title>Early steps in the European eel (Anguilla anguilla)-Vibrio vulnificus interaction in the gills: Role of the RtxA13 toxin.</title>
        <authorList>
            <person name="Callol A."/>
            <person name="Pajuelo D."/>
            <person name="Ebbesson L."/>
            <person name="Teles M."/>
            <person name="MacKenzie S."/>
            <person name="Amaro C."/>
        </authorList>
    </citation>
    <scope>NUCLEOTIDE SEQUENCE</scope>
</reference>
<proteinExistence type="predicted"/>
<accession>A0A0E9S2D4</accession>
<protein>
    <submittedName>
        <fullName evidence="1">Uncharacterized protein</fullName>
    </submittedName>
</protein>
<reference evidence="1" key="1">
    <citation type="submission" date="2014-11" db="EMBL/GenBank/DDBJ databases">
        <authorList>
            <person name="Amaro Gonzalez C."/>
        </authorList>
    </citation>
    <scope>NUCLEOTIDE SEQUENCE</scope>
</reference>
<name>A0A0E9S2D4_ANGAN</name>
<organism evidence="1">
    <name type="scientific">Anguilla anguilla</name>
    <name type="common">European freshwater eel</name>
    <name type="synonym">Muraena anguilla</name>
    <dbReference type="NCBI Taxonomy" id="7936"/>
    <lineage>
        <taxon>Eukaryota</taxon>
        <taxon>Metazoa</taxon>
        <taxon>Chordata</taxon>
        <taxon>Craniata</taxon>
        <taxon>Vertebrata</taxon>
        <taxon>Euteleostomi</taxon>
        <taxon>Actinopterygii</taxon>
        <taxon>Neopterygii</taxon>
        <taxon>Teleostei</taxon>
        <taxon>Anguilliformes</taxon>
        <taxon>Anguillidae</taxon>
        <taxon>Anguilla</taxon>
    </lineage>
</organism>
<dbReference type="AlphaFoldDB" id="A0A0E9S2D4"/>
<sequence length="46" mass="5235">MHFLAPIRLPEQVSVQVVVVKKKRCLTDVPRDQGADHNHRDDDGTI</sequence>
<dbReference type="EMBL" id="GBXM01072988">
    <property type="protein sequence ID" value="JAH35589.1"/>
    <property type="molecule type" value="Transcribed_RNA"/>
</dbReference>
<evidence type="ECO:0000313" key="1">
    <source>
        <dbReference type="EMBL" id="JAH35589.1"/>
    </source>
</evidence>